<keyword evidence="2" id="KW-1185">Reference proteome</keyword>
<dbReference type="EMBL" id="JAGGJZ010000002">
    <property type="protein sequence ID" value="MBP1889191.1"/>
    <property type="molecule type" value="Genomic_DNA"/>
</dbReference>
<gene>
    <name evidence="1" type="ORF">J2Z53_000772</name>
</gene>
<reference evidence="1 2" key="1">
    <citation type="submission" date="2021-03" db="EMBL/GenBank/DDBJ databases">
        <title>Genomic Encyclopedia of Type Strains, Phase IV (KMG-IV): sequencing the most valuable type-strain genomes for metagenomic binning, comparative biology and taxonomic classification.</title>
        <authorList>
            <person name="Goeker M."/>
        </authorList>
    </citation>
    <scope>NUCLEOTIDE SEQUENCE [LARGE SCALE GENOMIC DNA]</scope>
    <source>
        <strain evidence="1 2">DSM 3984</strain>
    </source>
</reference>
<evidence type="ECO:0000313" key="2">
    <source>
        <dbReference type="Proteomes" id="UP000783390"/>
    </source>
</evidence>
<proteinExistence type="predicted"/>
<evidence type="ECO:0008006" key="3">
    <source>
        <dbReference type="Google" id="ProtNLM"/>
    </source>
</evidence>
<dbReference type="RefSeq" id="WP_209795910.1">
    <property type="nucleotide sequence ID" value="NZ_JAGGJZ010000002.1"/>
</dbReference>
<organism evidence="1 2">
    <name type="scientific">Clostridium moniliforme</name>
    <dbReference type="NCBI Taxonomy" id="39489"/>
    <lineage>
        <taxon>Bacteria</taxon>
        <taxon>Bacillati</taxon>
        <taxon>Bacillota</taxon>
        <taxon>Clostridia</taxon>
        <taxon>Eubacteriales</taxon>
        <taxon>Clostridiaceae</taxon>
        <taxon>Clostridium</taxon>
    </lineage>
</organism>
<evidence type="ECO:0000313" key="1">
    <source>
        <dbReference type="EMBL" id="MBP1889191.1"/>
    </source>
</evidence>
<sequence>MIRVFCNRRGSGKTKRLIELANSHLEYAKGDLVYIDDDSRYVRQLNRKIRFISTDEFNVTDCNSFYGMLCGVIANNYDIENIYIDGLLGIVSCPLNETSHLFNQLRSLSTRFGINIFININYEQEDKIPEFIKLYVA</sequence>
<protein>
    <recommendedName>
        <fullName evidence="3">Twitching motility protein PilT</fullName>
    </recommendedName>
</protein>
<dbReference type="Proteomes" id="UP000783390">
    <property type="component" value="Unassembled WGS sequence"/>
</dbReference>
<accession>A0ABS4EYX4</accession>
<name>A0ABS4EYX4_9CLOT</name>
<comment type="caution">
    <text evidence="1">The sequence shown here is derived from an EMBL/GenBank/DDBJ whole genome shotgun (WGS) entry which is preliminary data.</text>
</comment>